<protein>
    <submittedName>
        <fullName evidence="2">Cupin domain-containing protein</fullName>
    </submittedName>
</protein>
<dbReference type="InterPro" id="IPR025499">
    <property type="entry name" value="KdgF"/>
</dbReference>
<dbReference type="Gene3D" id="2.60.120.10">
    <property type="entry name" value="Jelly Rolls"/>
    <property type="match status" value="1"/>
</dbReference>
<comment type="caution">
    <text evidence="2">The sequence shown here is derived from an EMBL/GenBank/DDBJ whole genome shotgun (WGS) entry which is preliminary data.</text>
</comment>
<dbReference type="PANTHER" id="PTHR40112">
    <property type="entry name" value="H2HPP ISOMERASE"/>
    <property type="match status" value="1"/>
</dbReference>
<feature type="domain" description="Cupin type-2" evidence="1">
    <location>
        <begin position="30"/>
        <end position="96"/>
    </location>
</feature>
<dbReference type="PIRSF" id="PIRSF029883">
    <property type="entry name" value="KdgF"/>
    <property type="match status" value="1"/>
</dbReference>
<evidence type="ECO:0000259" key="1">
    <source>
        <dbReference type="Pfam" id="PF07883"/>
    </source>
</evidence>
<reference evidence="2 3" key="1">
    <citation type="submission" date="2023-12" db="EMBL/GenBank/DDBJ databases">
        <title>Novel species of the genus Arcicella isolated from rivers.</title>
        <authorList>
            <person name="Lu H."/>
        </authorList>
    </citation>
    <scope>NUCLEOTIDE SEQUENCE [LARGE SCALE GENOMIC DNA]</scope>
    <source>
        <strain evidence="2 3">DC2W</strain>
    </source>
</reference>
<dbReference type="Proteomes" id="UP001303899">
    <property type="component" value="Unassembled WGS sequence"/>
</dbReference>
<dbReference type="CDD" id="cd02238">
    <property type="entry name" value="cupin_KdgF"/>
    <property type="match status" value="1"/>
</dbReference>
<proteinExistence type="predicted"/>
<sequence length="105" mass="11804">MIEITSIAQKEIIKGFKARFIHTDNLTLGYWDVEEGAVLPLHSHFHEQVTKVLEGKFELTVGNETKVYEAGYVAVIPSNVIHGGKALTPCKLFDIFSPAREDYKL</sequence>
<dbReference type="InterPro" id="IPR011051">
    <property type="entry name" value="RmlC_Cupin_sf"/>
</dbReference>
<dbReference type="SUPFAM" id="SSF51182">
    <property type="entry name" value="RmlC-like cupins"/>
    <property type="match status" value="1"/>
</dbReference>
<evidence type="ECO:0000313" key="2">
    <source>
        <dbReference type="EMBL" id="MEA5405696.1"/>
    </source>
</evidence>
<dbReference type="PANTHER" id="PTHR40112:SF1">
    <property type="entry name" value="H2HPP ISOMERASE"/>
    <property type="match status" value="1"/>
</dbReference>
<dbReference type="RefSeq" id="WP_323699098.1">
    <property type="nucleotide sequence ID" value="NZ_JAYGIL010000041.1"/>
</dbReference>
<organism evidence="2 3">
    <name type="scientific">Arcicella gelida</name>
    <dbReference type="NCBI Taxonomy" id="2984195"/>
    <lineage>
        <taxon>Bacteria</taxon>
        <taxon>Pseudomonadati</taxon>
        <taxon>Bacteroidota</taxon>
        <taxon>Cytophagia</taxon>
        <taxon>Cytophagales</taxon>
        <taxon>Flectobacillaceae</taxon>
        <taxon>Arcicella</taxon>
    </lineage>
</organism>
<dbReference type="Pfam" id="PF07883">
    <property type="entry name" value="Cupin_2"/>
    <property type="match status" value="1"/>
</dbReference>
<dbReference type="EMBL" id="JAYGIL010000041">
    <property type="protein sequence ID" value="MEA5405696.1"/>
    <property type="molecule type" value="Genomic_DNA"/>
</dbReference>
<gene>
    <name evidence="2" type="ORF">VB776_22345</name>
</gene>
<evidence type="ECO:0000313" key="3">
    <source>
        <dbReference type="Proteomes" id="UP001303899"/>
    </source>
</evidence>
<accession>A0ABU5SB27</accession>
<dbReference type="InterPro" id="IPR052535">
    <property type="entry name" value="Bacilysin_H2HPP_isomerase"/>
</dbReference>
<keyword evidence="3" id="KW-1185">Reference proteome</keyword>
<dbReference type="InterPro" id="IPR014710">
    <property type="entry name" value="RmlC-like_jellyroll"/>
</dbReference>
<dbReference type="InterPro" id="IPR013096">
    <property type="entry name" value="Cupin_2"/>
</dbReference>
<name>A0ABU5SB27_9BACT</name>